<comment type="caution">
    <text evidence="1">The sequence shown here is derived from an EMBL/GenBank/DDBJ whole genome shotgun (WGS) entry which is preliminary data.</text>
</comment>
<dbReference type="RefSeq" id="WP_188579200.1">
    <property type="nucleotide sequence ID" value="NZ_BMDZ01000035.1"/>
</dbReference>
<sequence length="182" mass="19307">MAVTGKDQLRFAALAGALALLAGCGGVPTEASYPRSVPGQSGGSYQTERQTIFGDGGLNILDTGKASDGTGGASPIGVNSFLWRASLDTISFMPLASADPFGGVIITDWYSAPETPAERMKLTVYILDRQLRADGLRVAAFKQRRDETGAWVDMALEPGVTTRIEDAILTRARQLRVVSTAR</sequence>
<dbReference type="InterPro" id="IPR021959">
    <property type="entry name" value="DUF3576"/>
</dbReference>
<reference evidence="2" key="1">
    <citation type="journal article" date="2019" name="Int. J. Syst. Evol. Microbiol.">
        <title>The Global Catalogue of Microorganisms (GCM) 10K type strain sequencing project: providing services to taxonomists for standard genome sequencing and annotation.</title>
        <authorList>
            <consortium name="The Broad Institute Genomics Platform"/>
            <consortium name="The Broad Institute Genome Sequencing Center for Infectious Disease"/>
            <person name="Wu L."/>
            <person name="Ma J."/>
        </authorList>
    </citation>
    <scope>NUCLEOTIDE SEQUENCE [LARGE SCALE GENOMIC DNA]</scope>
    <source>
        <strain evidence="2">CGMCC 1.10188</strain>
    </source>
</reference>
<name>A0ABQ1IPD6_9PROT</name>
<protein>
    <recommendedName>
        <fullName evidence="3">DUF3576 domain-containing protein</fullName>
    </recommendedName>
</protein>
<dbReference type="PROSITE" id="PS51257">
    <property type="entry name" value="PROKAR_LIPOPROTEIN"/>
    <property type="match status" value="1"/>
</dbReference>
<proteinExistence type="predicted"/>
<organism evidence="1 2">
    <name type="scientific">Tistrella bauzanensis</name>
    <dbReference type="NCBI Taxonomy" id="657419"/>
    <lineage>
        <taxon>Bacteria</taxon>
        <taxon>Pseudomonadati</taxon>
        <taxon>Pseudomonadota</taxon>
        <taxon>Alphaproteobacteria</taxon>
        <taxon>Geminicoccales</taxon>
        <taxon>Geminicoccaceae</taxon>
        <taxon>Tistrella</taxon>
    </lineage>
</organism>
<keyword evidence="2" id="KW-1185">Reference proteome</keyword>
<gene>
    <name evidence="1" type="ORF">GCM10011505_29470</name>
</gene>
<evidence type="ECO:0000313" key="2">
    <source>
        <dbReference type="Proteomes" id="UP000603352"/>
    </source>
</evidence>
<dbReference type="EMBL" id="BMDZ01000035">
    <property type="protein sequence ID" value="GGB46457.1"/>
    <property type="molecule type" value="Genomic_DNA"/>
</dbReference>
<dbReference type="Pfam" id="PF12100">
    <property type="entry name" value="DUF3576"/>
    <property type="match status" value="1"/>
</dbReference>
<evidence type="ECO:0008006" key="3">
    <source>
        <dbReference type="Google" id="ProtNLM"/>
    </source>
</evidence>
<accession>A0ABQ1IPD6</accession>
<evidence type="ECO:0000313" key="1">
    <source>
        <dbReference type="EMBL" id="GGB46457.1"/>
    </source>
</evidence>
<dbReference type="Proteomes" id="UP000603352">
    <property type="component" value="Unassembled WGS sequence"/>
</dbReference>